<evidence type="ECO:0000256" key="8">
    <source>
        <dbReference type="PROSITE-ProRule" id="PRU00169"/>
    </source>
</evidence>
<reference evidence="13" key="1">
    <citation type="submission" date="2016-04" db="EMBL/GenBank/DDBJ databases">
        <authorList>
            <person name="Lyu Z."/>
            <person name="Lyu W."/>
        </authorList>
    </citation>
    <scope>NUCLEOTIDE SEQUENCE [LARGE SCALE GENOMIC DNA]</scope>
    <source>
        <strain evidence="13">C44</strain>
    </source>
</reference>
<comment type="subcellular location">
    <subcellularLocation>
        <location evidence="1">Cytoplasm</location>
    </subcellularLocation>
</comment>
<feature type="domain" description="HTH araC/xylS-type" evidence="10">
    <location>
        <begin position="412"/>
        <end position="511"/>
    </location>
</feature>
<keyword evidence="4" id="KW-0902">Two-component regulatory system</keyword>
<dbReference type="SMART" id="SM00342">
    <property type="entry name" value="HTH_ARAC"/>
    <property type="match status" value="1"/>
</dbReference>
<keyword evidence="6" id="KW-0238">DNA-binding</keyword>
<feature type="domain" description="Response regulatory" evidence="11">
    <location>
        <begin position="3"/>
        <end position="120"/>
    </location>
</feature>
<evidence type="ECO:0000256" key="1">
    <source>
        <dbReference type="ARBA" id="ARBA00004496"/>
    </source>
</evidence>
<evidence type="ECO:0000259" key="11">
    <source>
        <dbReference type="PROSITE" id="PS50110"/>
    </source>
</evidence>
<dbReference type="PANTHER" id="PTHR42713">
    <property type="entry name" value="HISTIDINE KINASE-RELATED"/>
    <property type="match status" value="1"/>
</dbReference>
<keyword evidence="3 8" id="KW-0597">Phosphoprotein</keyword>
<dbReference type="Pfam" id="PF12833">
    <property type="entry name" value="HTH_18"/>
    <property type="match status" value="1"/>
</dbReference>
<dbReference type="Pfam" id="PF00072">
    <property type="entry name" value="Response_reg"/>
    <property type="match status" value="1"/>
</dbReference>
<evidence type="ECO:0000256" key="3">
    <source>
        <dbReference type="ARBA" id="ARBA00022553"/>
    </source>
</evidence>
<keyword evidence="2" id="KW-0963">Cytoplasm</keyword>
<dbReference type="InterPro" id="IPR018060">
    <property type="entry name" value="HTH_AraC"/>
</dbReference>
<dbReference type="GO" id="GO:0003700">
    <property type="term" value="F:DNA-binding transcription factor activity"/>
    <property type="evidence" value="ECO:0007669"/>
    <property type="project" value="InterPro"/>
</dbReference>
<evidence type="ECO:0008006" key="14">
    <source>
        <dbReference type="Google" id="ProtNLM"/>
    </source>
</evidence>
<evidence type="ECO:0000256" key="4">
    <source>
        <dbReference type="ARBA" id="ARBA00023012"/>
    </source>
</evidence>
<dbReference type="InterPro" id="IPR051552">
    <property type="entry name" value="HptR"/>
</dbReference>
<dbReference type="SMART" id="SM00448">
    <property type="entry name" value="REC"/>
    <property type="match status" value="1"/>
</dbReference>
<dbReference type="InterPro" id="IPR009057">
    <property type="entry name" value="Homeodomain-like_sf"/>
</dbReference>
<dbReference type="InterPro" id="IPR001789">
    <property type="entry name" value="Sig_transdc_resp-reg_receiver"/>
</dbReference>
<dbReference type="GO" id="GO:0043565">
    <property type="term" value="F:sequence-specific DNA binding"/>
    <property type="evidence" value="ECO:0007669"/>
    <property type="project" value="InterPro"/>
</dbReference>
<dbReference type="OrthoDB" id="342399at2"/>
<keyword evidence="13" id="KW-1185">Reference proteome</keyword>
<proteinExistence type="predicted"/>
<comment type="caution">
    <text evidence="12">The sequence shown here is derived from an EMBL/GenBank/DDBJ whole genome shotgun (WGS) entry which is preliminary data.</text>
</comment>
<dbReference type="GO" id="GO:0000160">
    <property type="term" value="P:phosphorelay signal transduction system"/>
    <property type="evidence" value="ECO:0007669"/>
    <property type="project" value="UniProtKB-KW"/>
</dbReference>
<evidence type="ECO:0000256" key="6">
    <source>
        <dbReference type="ARBA" id="ARBA00023125"/>
    </source>
</evidence>
<dbReference type="EMBL" id="LWSG01000001">
    <property type="protein sequence ID" value="OAS89208.1"/>
    <property type="molecule type" value="Genomic_DNA"/>
</dbReference>
<feature type="coiled-coil region" evidence="9">
    <location>
        <begin position="116"/>
        <end position="143"/>
    </location>
</feature>
<evidence type="ECO:0000256" key="5">
    <source>
        <dbReference type="ARBA" id="ARBA00023015"/>
    </source>
</evidence>
<dbReference type="AlphaFoldDB" id="A0A179T7F4"/>
<dbReference type="GO" id="GO:0005737">
    <property type="term" value="C:cytoplasm"/>
    <property type="evidence" value="ECO:0007669"/>
    <property type="project" value="UniProtKB-SubCell"/>
</dbReference>
<evidence type="ECO:0000259" key="10">
    <source>
        <dbReference type="PROSITE" id="PS01124"/>
    </source>
</evidence>
<evidence type="ECO:0000256" key="2">
    <source>
        <dbReference type="ARBA" id="ARBA00022490"/>
    </source>
</evidence>
<evidence type="ECO:0000256" key="9">
    <source>
        <dbReference type="SAM" id="Coils"/>
    </source>
</evidence>
<evidence type="ECO:0000313" key="12">
    <source>
        <dbReference type="EMBL" id="OAS89208.1"/>
    </source>
</evidence>
<dbReference type="Proteomes" id="UP000078534">
    <property type="component" value="Unassembled WGS sequence"/>
</dbReference>
<keyword evidence="9" id="KW-0175">Coiled coil</keyword>
<evidence type="ECO:0000313" key="13">
    <source>
        <dbReference type="Proteomes" id="UP000078534"/>
    </source>
</evidence>
<sequence length="517" mass="60175">MKRVFLVDDEMAIREGIGKCIDWNREGFIYCGDASDGEIALPLIEKHQPDIVITDIKMPFMDGLELSRILREKMPSIKIIILSGHDEFEYAREAMRIQVTEYCLKPVSSQDLLTILKKVSSKIDEEEMNNKRLSDLENQLLQNKSASRDKFLYELCEGLYTFSEAIKEASNLNLNLIASYYYIIIIECTIDSDSIDWIEDEYDCLRFSRKLKESIFIMMGESKQTLEQESEIIRQRLVSHEELQPENPLIFGIGRVESRIQGITLSFSEADEEKSYSTIIHKYSSKETEIDIESKKELQHFNRRDLIDFLKFGLSSDISCFSRSYSSYLEKGNVRSPFTTYYFLMDFTITISHFLKEIEMDNLEVMQEINQLEMKASWIRNYNEVLSYIEEMLNLVTSTRDRLTTKYSSAVQMALSYINENFTDSQLSLQTVADAVNVSASYLSHMFSQETGKTLIEYLTNTRIDMAKDLLKTTNNKTYEIAHQVGYIDSHYFCRTFKKVTGLTTKQYKNQKQVFSL</sequence>
<organism evidence="12 13">
    <name type="scientific">Metabacillus litoralis</name>
    <dbReference type="NCBI Taxonomy" id="152268"/>
    <lineage>
        <taxon>Bacteria</taxon>
        <taxon>Bacillati</taxon>
        <taxon>Bacillota</taxon>
        <taxon>Bacilli</taxon>
        <taxon>Bacillales</taxon>
        <taxon>Bacillaceae</taxon>
        <taxon>Metabacillus</taxon>
    </lineage>
</organism>
<dbReference type="STRING" id="152268.A6K24_01220"/>
<feature type="modified residue" description="4-aspartylphosphate" evidence="8">
    <location>
        <position position="55"/>
    </location>
</feature>
<dbReference type="SUPFAM" id="SSF52172">
    <property type="entry name" value="CheY-like"/>
    <property type="match status" value="1"/>
</dbReference>
<dbReference type="PROSITE" id="PS50110">
    <property type="entry name" value="RESPONSE_REGULATORY"/>
    <property type="match status" value="1"/>
</dbReference>
<gene>
    <name evidence="12" type="ORF">A6K24_01220</name>
</gene>
<dbReference type="CDD" id="cd17536">
    <property type="entry name" value="REC_YesN-like"/>
    <property type="match status" value="1"/>
</dbReference>
<evidence type="ECO:0000256" key="7">
    <source>
        <dbReference type="ARBA" id="ARBA00023163"/>
    </source>
</evidence>
<dbReference type="PROSITE" id="PS01124">
    <property type="entry name" value="HTH_ARAC_FAMILY_2"/>
    <property type="match status" value="1"/>
</dbReference>
<name>A0A179T7F4_9BACI</name>
<protein>
    <recommendedName>
        <fullName evidence="14">Response regulator</fullName>
    </recommendedName>
</protein>
<dbReference type="Gene3D" id="1.10.10.60">
    <property type="entry name" value="Homeodomain-like"/>
    <property type="match status" value="2"/>
</dbReference>
<keyword evidence="5" id="KW-0805">Transcription regulation</keyword>
<accession>A0A179T7F4</accession>
<dbReference type="PANTHER" id="PTHR42713:SF3">
    <property type="entry name" value="TRANSCRIPTIONAL REGULATORY PROTEIN HPTR"/>
    <property type="match status" value="1"/>
</dbReference>
<keyword evidence="7" id="KW-0804">Transcription</keyword>
<dbReference type="InterPro" id="IPR011006">
    <property type="entry name" value="CheY-like_superfamily"/>
</dbReference>
<dbReference type="RefSeq" id="WP_066324367.1">
    <property type="nucleotide sequence ID" value="NZ_LWSG01000001.1"/>
</dbReference>
<dbReference type="SUPFAM" id="SSF46689">
    <property type="entry name" value="Homeodomain-like"/>
    <property type="match status" value="2"/>
</dbReference>
<dbReference type="Gene3D" id="3.40.50.2300">
    <property type="match status" value="1"/>
</dbReference>